<dbReference type="GO" id="GO:0008270">
    <property type="term" value="F:zinc ion binding"/>
    <property type="evidence" value="ECO:0007669"/>
    <property type="project" value="UniProtKB-KW"/>
</dbReference>
<dbReference type="AlphaFoldDB" id="A0A5K7Z6P7"/>
<evidence type="ECO:0000256" key="15">
    <source>
        <dbReference type="ARBA" id="ARBA00023239"/>
    </source>
</evidence>
<dbReference type="PROSITE" id="PS01242">
    <property type="entry name" value="ZF_FPG_1"/>
    <property type="match status" value="1"/>
</dbReference>
<dbReference type="Gene3D" id="3.20.190.10">
    <property type="entry name" value="MutM-like, N-terminal"/>
    <property type="match status" value="1"/>
</dbReference>
<dbReference type="GO" id="GO:0140078">
    <property type="term" value="F:class I DNA-(apurinic or apyrimidinic site) endonuclease activity"/>
    <property type="evidence" value="ECO:0007669"/>
    <property type="project" value="UniProtKB-EC"/>
</dbReference>
<dbReference type="PANTHER" id="PTHR22993:SF9">
    <property type="entry name" value="FORMAMIDOPYRIMIDINE-DNA GLYCOSYLASE"/>
    <property type="match status" value="1"/>
</dbReference>
<evidence type="ECO:0000259" key="22">
    <source>
        <dbReference type="PROSITE" id="PS51068"/>
    </source>
</evidence>
<dbReference type="GO" id="GO:0034039">
    <property type="term" value="F:8-oxo-7,8-dihydroguanine DNA N-glycosylase activity"/>
    <property type="evidence" value="ECO:0007669"/>
    <property type="project" value="TreeGrafter"/>
</dbReference>
<evidence type="ECO:0000256" key="14">
    <source>
        <dbReference type="ARBA" id="ARBA00023204"/>
    </source>
</evidence>
<organism evidence="23 24">
    <name type="scientific">Desulfosarcina widdelii</name>
    <dbReference type="NCBI Taxonomy" id="947919"/>
    <lineage>
        <taxon>Bacteria</taxon>
        <taxon>Pseudomonadati</taxon>
        <taxon>Thermodesulfobacteriota</taxon>
        <taxon>Desulfobacteria</taxon>
        <taxon>Desulfobacterales</taxon>
        <taxon>Desulfosarcinaceae</taxon>
        <taxon>Desulfosarcina</taxon>
    </lineage>
</organism>
<feature type="domain" description="Formamidopyrimidine-DNA glycosylase catalytic" evidence="22">
    <location>
        <begin position="2"/>
        <end position="116"/>
    </location>
</feature>
<evidence type="ECO:0000256" key="8">
    <source>
        <dbReference type="ARBA" id="ARBA00022723"/>
    </source>
</evidence>
<dbReference type="EC" id="4.2.99.18" evidence="6"/>
<accession>A0A5K7Z6P7</accession>
<dbReference type="PANTHER" id="PTHR22993">
    <property type="entry name" value="FORMAMIDOPYRIMIDINE-DNA GLYCOSYLASE"/>
    <property type="match status" value="1"/>
</dbReference>
<evidence type="ECO:0000256" key="11">
    <source>
        <dbReference type="ARBA" id="ARBA00022801"/>
    </source>
</evidence>
<dbReference type="Pfam" id="PF06831">
    <property type="entry name" value="H2TH"/>
    <property type="match status" value="1"/>
</dbReference>
<sequence>MPELPEVQTVVDTLNRCGIVGRTIGGARVRWPKTIAHESPASFRRRIQGCRILRINRRGKYIILHLSEGLTLLIHLRMTGRLNWTRRDRAFNAHEHVILKIGPRHELRFQDTRKFGRIVLTDAPQAVLGKLGPEPLGKNFTRARFFSMLQARKRQLKPLLLDQTFLAGLGNIYVDEALWQAGVHPCRRSDTLDRKETDALHRAIRKVLNQGLRNQGTSLGSGQGNFHAVGDRPGRNADKLNVFRRTAAPCPRCCATIQRIIVGQRSSHICPVCQKAPG</sequence>
<evidence type="ECO:0000256" key="10">
    <source>
        <dbReference type="ARBA" id="ARBA00022771"/>
    </source>
</evidence>
<evidence type="ECO:0000256" key="9">
    <source>
        <dbReference type="ARBA" id="ARBA00022763"/>
    </source>
</evidence>
<keyword evidence="15" id="KW-0456">Lyase</keyword>
<keyword evidence="10 20" id="KW-0863">Zinc-finger</keyword>
<evidence type="ECO:0000256" key="4">
    <source>
        <dbReference type="ARBA" id="ARBA00011245"/>
    </source>
</evidence>
<evidence type="ECO:0000256" key="18">
    <source>
        <dbReference type="ARBA" id="ARBA00030638"/>
    </source>
</evidence>
<keyword evidence="8" id="KW-0479">Metal-binding</keyword>
<keyword evidence="13" id="KW-0238">DNA-binding</keyword>
<evidence type="ECO:0000256" key="1">
    <source>
        <dbReference type="ARBA" id="ARBA00001668"/>
    </source>
</evidence>
<evidence type="ECO:0000256" key="6">
    <source>
        <dbReference type="ARBA" id="ARBA00012720"/>
    </source>
</evidence>
<evidence type="ECO:0000256" key="7">
    <source>
        <dbReference type="ARBA" id="ARBA00016240"/>
    </source>
</evidence>
<keyword evidence="9" id="KW-0227">DNA damage</keyword>
<evidence type="ECO:0000259" key="21">
    <source>
        <dbReference type="PROSITE" id="PS51066"/>
    </source>
</evidence>
<dbReference type="SMART" id="SM00898">
    <property type="entry name" value="Fapy_DNA_glyco"/>
    <property type="match status" value="1"/>
</dbReference>
<gene>
    <name evidence="23" type="primary">mutM</name>
    <name evidence="23" type="ORF">DSCW_32960</name>
</gene>
<dbReference type="EMBL" id="AP021875">
    <property type="protein sequence ID" value="BBO75879.1"/>
    <property type="molecule type" value="Genomic_DNA"/>
</dbReference>
<evidence type="ECO:0000256" key="5">
    <source>
        <dbReference type="ARBA" id="ARBA00012024"/>
    </source>
</evidence>
<dbReference type="InterPro" id="IPR020629">
    <property type="entry name" value="FPG_Glyclase"/>
</dbReference>
<comment type="subunit">
    <text evidence="4">Monomer.</text>
</comment>
<dbReference type="KEGG" id="dwd:DSCW_32960"/>
<dbReference type="InterPro" id="IPR000214">
    <property type="entry name" value="Znf_DNA_glyclase/AP_lyase"/>
</dbReference>
<proteinExistence type="inferred from homology"/>
<keyword evidence="16" id="KW-0511">Multifunctional enzyme</keyword>
<evidence type="ECO:0000256" key="3">
    <source>
        <dbReference type="ARBA" id="ARBA00009409"/>
    </source>
</evidence>
<dbReference type="NCBIfam" id="NF002211">
    <property type="entry name" value="PRK01103.1"/>
    <property type="match status" value="1"/>
</dbReference>
<dbReference type="PROSITE" id="PS51068">
    <property type="entry name" value="FPG_CAT"/>
    <property type="match status" value="1"/>
</dbReference>
<dbReference type="InterPro" id="IPR012319">
    <property type="entry name" value="FPG_cat"/>
</dbReference>
<keyword evidence="11" id="KW-0378">Hydrolase</keyword>
<comment type="similarity">
    <text evidence="3">Belongs to the FPG family.</text>
</comment>
<dbReference type="Pfam" id="PF01149">
    <property type="entry name" value="Fapy_DNA_glyco"/>
    <property type="match status" value="1"/>
</dbReference>
<keyword evidence="12" id="KW-0862">Zinc</keyword>
<evidence type="ECO:0000256" key="2">
    <source>
        <dbReference type="ARBA" id="ARBA00001947"/>
    </source>
</evidence>
<dbReference type="PROSITE" id="PS51066">
    <property type="entry name" value="ZF_FPG_2"/>
    <property type="match status" value="1"/>
</dbReference>
<feature type="domain" description="FPG-type" evidence="21">
    <location>
        <begin position="241"/>
        <end position="275"/>
    </location>
</feature>
<dbReference type="Proteomes" id="UP000427769">
    <property type="component" value="Chromosome"/>
</dbReference>
<dbReference type="CDD" id="cd08966">
    <property type="entry name" value="EcFpg-like_N"/>
    <property type="match status" value="1"/>
</dbReference>
<comment type="catalytic activity">
    <reaction evidence="1">
        <text>Hydrolysis of DNA containing ring-opened 7-methylguanine residues, releasing 2,6-diamino-4-hydroxy-5-(N-methyl)formamidopyrimidine.</text>
        <dbReference type="EC" id="3.2.2.23"/>
    </reaction>
</comment>
<dbReference type="FunFam" id="1.10.8.50:FF:000003">
    <property type="entry name" value="Formamidopyrimidine-DNA glycosylase"/>
    <property type="match status" value="1"/>
</dbReference>
<dbReference type="InterPro" id="IPR010979">
    <property type="entry name" value="Ribosomal_uS13-like_H2TH"/>
</dbReference>
<dbReference type="GO" id="GO:0006284">
    <property type="term" value="P:base-excision repair"/>
    <property type="evidence" value="ECO:0007669"/>
    <property type="project" value="InterPro"/>
</dbReference>
<dbReference type="InterPro" id="IPR010663">
    <property type="entry name" value="Znf_FPG/IleRS"/>
</dbReference>
<reference evidence="23 24" key="1">
    <citation type="submission" date="2019-11" db="EMBL/GenBank/DDBJ databases">
        <title>Comparative genomics of hydrocarbon-degrading Desulfosarcina strains.</title>
        <authorList>
            <person name="Watanabe M."/>
            <person name="Kojima H."/>
            <person name="Fukui M."/>
        </authorList>
    </citation>
    <scope>NUCLEOTIDE SEQUENCE [LARGE SCALE GENOMIC DNA]</scope>
    <source>
        <strain evidence="23 24">PP31</strain>
    </source>
</reference>
<dbReference type="NCBIfam" id="TIGR00577">
    <property type="entry name" value="fpg"/>
    <property type="match status" value="1"/>
</dbReference>
<dbReference type="InterPro" id="IPR015887">
    <property type="entry name" value="DNA_glyclase_Znf_dom_DNA_BS"/>
</dbReference>
<evidence type="ECO:0000256" key="16">
    <source>
        <dbReference type="ARBA" id="ARBA00023268"/>
    </source>
</evidence>
<evidence type="ECO:0000313" key="24">
    <source>
        <dbReference type="Proteomes" id="UP000427769"/>
    </source>
</evidence>
<keyword evidence="14" id="KW-0234">DNA repair</keyword>
<dbReference type="EC" id="3.2.2.23" evidence="5"/>
<evidence type="ECO:0000256" key="17">
    <source>
        <dbReference type="ARBA" id="ARBA00023295"/>
    </source>
</evidence>
<dbReference type="SUPFAM" id="SSF57716">
    <property type="entry name" value="Glucocorticoid receptor-like (DNA-binding domain)"/>
    <property type="match status" value="1"/>
</dbReference>
<evidence type="ECO:0000256" key="12">
    <source>
        <dbReference type="ARBA" id="ARBA00022833"/>
    </source>
</evidence>
<dbReference type="SUPFAM" id="SSF81624">
    <property type="entry name" value="N-terminal domain of MutM-like DNA repair proteins"/>
    <property type="match status" value="1"/>
</dbReference>
<dbReference type="Pfam" id="PF06827">
    <property type="entry name" value="zf-FPG_IleRS"/>
    <property type="match status" value="1"/>
</dbReference>
<dbReference type="Gene3D" id="1.10.8.50">
    <property type="match status" value="1"/>
</dbReference>
<protein>
    <recommendedName>
        <fullName evidence="7">Formamidopyrimidine-DNA glycosylase</fullName>
        <ecNumber evidence="5">3.2.2.23</ecNumber>
        <ecNumber evidence="6">4.2.99.18</ecNumber>
    </recommendedName>
    <alternativeName>
        <fullName evidence="18">DNA-(apurinic or apyrimidinic site) lyase MutM</fullName>
    </alternativeName>
</protein>
<dbReference type="SUPFAM" id="SSF46946">
    <property type="entry name" value="S13-like H2TH domain"/>
    <property type="match status" value="1"/>
</dbReference>
<name>A0A5K7Z6P7_9BACT</name>
<dbReference type="SMART" id="SM01232">
    <property type="entry name" value="H2TH"/>
    <property type="match status" value="1"/>
</dbReference>
<evidence type="ECO:0000256" key="20">
    <source>
        <dbReference type="PROSITE-ProRule" id="PRU00391"/>
    </source>
</evidence>
<keyword evidence="24" id="KW-1185">Reference proteome</keyword>
<dbReference type="GO" id="GO:0003684">
    <property type="term" value="F:damaged DNA binding"/>
    <property type="evidence" value="ECO:0007669"/>
    <property type="project" value="InterPro"/>
</dbReference>
<comment type="cofactor">
    <cofactor evidence="2">
        <name>Zn(2+)</name>
        <dbReference type="ChEBI" id="CHEBI:29105"/>
    </cofactor>
</comment>
<evidence type="ECO:0000256" key="19">
    <source>
        <dbReference type="ARBA" id="ARBA00044632"/>
    </source>
</evidence>
<dbReference type="InterPro" id="IPR015886">
    <property type="entry name" value="H2TH_FPG"/>
</dbReference>
<keyword evidence="17" id="KW-0326">Glycosidase</keyword>
<evidence type="ECO:0000313" key="23">
    <source>
        <dbReference type="EMBL" id="BBO75879.1"/>
    </source>
</evidence>
<dbReference type="OrthoDB" id="9800855at2"/>
<evidence type="ECO:0000256" key="13">
    <source>
        <dbReference type="ARBA" id="ARBA00023125"/>
    </source>
</evidence>
<dbReference type="RefSeq" id="WP_155304760.1">
    <property type="nucleotide sequence ID" value="NZ_AP021875.1"/>
</dbReference>
<dbReference type="InterPro" id="IPR035937">
    <property type="entry name" value="FPG_N"/>
</dbReference>
<comment type="catalytic activity">
    <reaction evidence="19">
        <text>2'-deoxyribonucleotide-(2'-deoxyribose 5'-phosphate)-2'-deoxyribonucleotide-DNA = a 3'-end 2'-deoxyribonucleotide-(2,3-dehydro-2,3-deoxyribose 5'-phosphate)-DNA + a 5'-end 5'-phospho-2'-deoxyribonucleoside-DNA + H(+)</text>
        <dbReference type="Rhea" id="RHEA:66592"/>
        <dbReference type="Rhea" id="RHEA-COMP:13180"/>
        <dbReference type="Rhea" id="RHEA-COMP:16897"/>
        <dbReference type="Rhea" id="RHEA-COMP:17067"/>
        <dbReference type="ChEBI" id="CHEBI:15378"/>
        <dbReference type="ChEBI" id="CHEBI:136412"/>
        <dbReference type="ChEBI" id="CHEBI:157695"/>
        <dbReference type="ChEBI" id="CHEBI:167181"/>
        <dbReference type="EC" id="4.2.99.18"/>
    </reaction>
</comment>